<dbReference type="PROSITE" id="PS51043">
    <property type="entry name" value="DDHD"/>
    <property type="match status" value="1"/>
</dbReference>
<dbReference type="Pfam" id="PF02862">
    <property type="entry name" value="DDHD"/>
    <property type="match status" value="1"/>
</dbReference>
<dbReference type="EMBL" id="RCHS01002704">
    <property type="protein sequence ID" value="RMX46413.1"/>
    <property type="molecule type" value="Genomic_DNA"/>
</dbReference>
<name>A0A3M6TYC1_POCDA</name>
<dbReference type="AlphaFoldDB" id="A0A3M6TYC1"/>
<dbReference type="GO" id="GO:0046872">
    <property type="term" value="F:metal ion binding"/>
    <property type="evidence" value="ECO:0007669"/>
    <property type="project" value="InterPro"/>
</dbReference>
<dbReference type="GO" id="GO:0005737">
    <property type="term" value="C:cytoplasm"/>
    <property type="evidence" value="ECO:0007669"/>
    <property type="project" value="TreeGrafter"/>
</dbReference>
<feature type="domain" description="DDHD" evidence="3">
    <location>
        <begin position="452"/>
        <end position="717"/>
    </location>
</feature>
<dbReference type="SMART" id="SM01127">
    <property type="entry name" value="DDHD"/>
    <property type="match status" value="1"/>
</dbReference>
<evidence type="ECO:0000313" key="4">
    <source>
        <dbReference type="EMBL" id="RMX46413.1"/>
    </source>
</evidence>
<evidence type="ECO:0000259" key="3">
    <source>
        <dbReference type="PROSITE" id="PS51043"/>
    </source>
</evidence>
<protein>
    <recommendedName>
        <fullName evidence="3">DDHD domain-containing protein</fullName>
    </recommendedName>
</protein>
<feature type="compositionally biased region" description="Basic and acidic residues" evidence="2">
    <location>
        <begin position="652"/>
        <end position="668"/>
    </location>
</feature>
<dbReference type="InterPro" id="IPR004177">
    <property type="entry name" value="DDHD_dom"/>
</dbReference>
<sequence length="725" mass="80547">MSKNGEGPEEGESSSSNSKRSGSPSKPPRPPPPLNCSKSQRPSSIEKHLETLQQLKADRVRWFVKEDKKWIPFNGSDSLAIERCYRHIMAFESRVEESTKLPNTSPIYEMPVVKGGLYEVDVDANECKPIYWKDDSLPVCRGTWFTGTSSLDTWQPLGNDDSEQIEKSHQSMLRALGLRVGINDNDKAAPERQGAAAQIHRGYHTVADPADKPPDISHLIFVVHGIGQLMHMSNIVKSCVSLQQCAVTVLEKLFTDNPPDQRVEFIPVEWRSSLKLDEGTIESITPASISGLRKILNTSMMDIMYYTSPFYRYEIIDSVRDEMNRLYTKFCSRNPSFVERNGKISIVAHSLGSVIAYDILTLWDIESRHLSPDATESTGFLTESLQYLRSITSMTSNEKKESGPEGKRKENLRVELANARSEVMRLEAMMTSEVEHEKQDAEKSSGECPLALRFKVENLFCVGSPLAVFLTLRGLRPQDDVEDHVLPKSVCKRVLNIYHPADPVAYRLEPLLSSDYSSIPPIQLHRYDSKQTGYTETKPAGKSAKWGALLAVYRAGFSKQKTDDEASDRSNSPNSEAESTDEEIVVVHNSASGGSVEANGVNDEGATCSITDGGSSASSKRTGWIASIFGSSKPLTAGNSGQELEETSETDGGVKKKSEKTKKEEHLSVPSKVLKERLDYTLREGYMETKYLSAVTSHTSYWSSCDVARCILENCLDPGQNLDQS</sequence>
<gene>
    <name evidence="4" type="ORF">pdam_00000699</name>
</gene>
<evidence type="ECO:0000256" key="2">
    <source>
        <dbReference type="SAM" id="MobiDB-lite"/>
    </source>
</evidence>
<dbReference type="OrthoDB" id="69269at2759"/>
<dbReference type="PANTHER" id="PTHR23509:SF48">
    <property type="entry name" value="INTRACELLULAR PHOSPHOLIPASE A1"/>
    <property type="match status" value="1"/>
</dbReference>
<feature type="region of interest" description="Disordered" evidence="2">
    <location>
        <begin position="635"/>
        <end position="668"/>
    </location>
</feature>
<dbReference type="PANTHER" id="PTHR23509">
    <property type="entry name" value="PA-PL1 PHOSPHOLIPASE FAMILY"/>
    <property type="match status" value="1"/>
</dbReference>
<reference evidence="4 5" key="1">
    <citation type="journal article" date="2018" name="Sci. Rep.">
        <title>Comparative analysis of the Pocillopora damicornis genome highlights role of immune system in coral evolution.</title>
        <authorList>
            <person name="Cunning R."/>
            <person name="Bay R.A."/>
            <person name="Gillette P."/>
            <person name="Baker A.C."/>
            <person name="Traylor-Knowles N."/>
        </authorList>
    </citation>
    <scope>NUCLEOTIDE SEQUENCE [LARGE SCALE GENOMIC DNA]</scope>
    <source>
        <strain evidence="4">RSMAS</strain>
        <tissue evidence="4">Whole animal</tissue>
    </source>
</reference>
<comment type="similarity">
    <text evidence="1">Belongs to the PA-PLA1 family.</text>
</comment>
<feature type="region of interest" description="Disordered" evidence="2">
    <location>
        <begin position="1"/>
        <end position="45"/>
    </location>
</feature>
<organism evidence="4 5">
    <name type="scientific">Pocillopora damicornis</name>
    <name type="common">Cauliflower coral</name>
    <name type="synonym">Millepora damicornis</name>
    <dbReference type="NCBI Taxonomy" id="46731"/>
    <lineage>
        <taxon>Eukaryota</taxon>
        <taxon>Metazoa</taxon>
        <taxon>Cnidaria</taxon>
        <taxon>Anthozoa</taxon>
        <taxon>Hexacorallia</taxon>
        <taxon>Scleractinia</taxon>
        <taxon>Astrocoeniina</taxon>
        <taxon>Pocilloporidae</taxon>
        <taxon>Pocillopora</taxon>
    </lineage>
</organism>
<dbReference type="Proteomes" id="UP000275408">
    <property type="component" value="Unassembled WGS sequence"/>
</dbReference>
<feature type="compositionally biased region" description="Low complexity" evidence="2">
    <location>
        <begin position="13"/>
        <end position="24"/>
    </location>
</feature>
<accession>A0A3M6TYC1</accession>
<dbReference type="STRING" id="46731.A0A3M6TYC1"/>
<proteinExistence type="inferred from homology"/>
<dbReference type="InterPro" id="IPR057826">
    <property type="entry name" value="WWE_C20G8.02"/>
</dbReference>
<comment type="caution">
    <text evidence="4">The sequence shown here is derived from an EMBL/GenBank/DDBJ whole genome shotgun (WGS) entry which is preliminary data.</text>
</comment>
<evidence type="ECO:0000256" key="1">
    <source>
        <dbReference type="ARBA" id="ARBA00038464"/>
    </source>
</evidence>
<dbReference type="Pfam" id="PF23463">
    <property type="entry name" value="WWE_2"/>
    <property type="match status" value="1"/>
</dbReference>
<dbReference type="GO" id="GO:0004620">
    <property type="term" value="F:phospholipase activity"/>
    <property type="evidence" value="ECO:0007669"/>
    <property type="project" value="TreeGrafter"/>
</dbReference>
<keyword evidence="5" id="KW-1185">Reference proteome</keyword>
<feature type="compositionally biased region" description="Pro residues" evidence="2">
    <location>
        <begin position="25"/>
        <end position="34"/>
    </location>
</feature>
<feature type="region of interest" description="Disordered" evidence="2">
    <location>
        <begin position="560"/>
        <end position="583"/>
    </location>
</feature>
<dbReference type="InterPro" id="IPR058055">
    <property type="entry name" value="PA-PLA1"/>
</dbReference>
<evidence type="ECO:0000313" key="5">
    <source>
        <dbReference type="Proteomes" id="UP000275408"/>
    </source>
</evidence>